<proteinExistence type="predicted"/>
<dbReference type="Pfam" id="PF21686">
    <property type="entry name" value="LigD_Prim-Pol"/>
    <property type="match status" value="1"/>
</dbReference>
<gene>
    <name evidence="2" type="primary">ligD</name>
    <name evidence="2" type="ORF">ABNN70_13595</name>
</gene>
<sequence length="306" mass="35255">MNKEAQMLLEEEINITHPDKIIWADPEINKVQFLSYLVAVAPVMLPFLRQRALTVIRFPHGAEGPSFFQKNCPDYAPDYVMTAVYRETRAILCNNLRTLIWLGNQLALEYHLPFSRVDSSGPVEIVFDLDPPDDSKFALAIKAAQEMKSIFDRLNIRSFPKLTGSRGLQIHIPLRPASLTYQETRLFTSFVASLLVDAYPDLFTTERLKRRRGGKLYIDYVQHAPGKTMICPYSPRGKAGGKVAAPLFWEEVNEQLQRNRYTIPEMLKRIKHKGNPMAGYFETDNQVLIHIVWKLKEKTFQNNFTH</sequence>
<dbReference type="InterPro" id="IPR014145">
    <property type="entry name" value="LigD_pol_dom"/>
</dbReference>
<dbReference type="AlphaFoldDB" id="A0AAU8IEY6"/>
<dbReference type="EC" id="6.5.1.1" evidence="2"/>
<evidence type="ECO:0000313" key="2">
    <source>
        <dbReference type="EMBL" id="XCJ16665.1"/>
    </source>
</evidence>
<dbReference type="PANTHER" id="PTHR42705:SF2">
    <property type="entry name" value="BIFUNCTIONAL NON-HOMOLOGOUS END JOINING PROTEIN LIGD"/>
    <property type="match status" value="1"/>
</dbReference>
<protein>
    <submittedName>
        <fullName evidence="2">Non-homologous end-joining DNA ligase</fullName>
        <ecNumber evidence="2">6.5.1.1</ecNumber>
    </submittedName>
</protein>
<dbReference type="RefSeq" id="WP_353948095.1">
    <property type="nucleotide sequence ID" value="NZ_CP159510.1"/>
</dbReference>
<dbReference type="GO" id="GO:0003910">
    <property type="term" value="F:DNA ligase (ATP) activity"/>
    <property type="evidence" value="ECO:0007669"/>
    <property type="project" value="UniProtKB-EC"/>
</dbReference>
<keyword evidence="2" id="KW-0436">Ligase</keyword>
<dbReference type="NCBIfam" id="TIGR02778">
    <property type="entry name" value="ligD_pol"/>
    <property type="match status" value="1"/>
</dbReference>
<feature type="domain" description="DNA ligase D polymerase" evidence="1">
    <location>
        <begin position="30"/>
        <end position="276"/>
    </location>
</feature>
<dbReference type="Gene3D" id="3.90.920.10">
    <property type="entry name" value="DNA primase, PRIM domain"/>
    <property type="match status" value="1"/>
</dbReference>
<dbReference type="PANTHER" id="PTHR42705">
    <property type="entry name" value="BIFUNCTIONAL NON-HOMOLOGOUS END JOINING PROTEIN LIGD"/>
    <property type="match status" value="1"/>
</dbReference>
<name>A0AAU8IEY6_9BACL</name>
<evidence type="ECO:0000259" key="1">
    <source>
        <dbReference type="Pfam" id="PF21686"/>
    </source>
</evidence>
<dbReference type="InterPro" id="IPR052171">
    <property type="entry name" value="NHEJ_LigD"/>
</dbReference>
<organism evidence="2">
    <name type="scientific">Sporolactobacillus sp. Y61</name>
    <dbReference type="NCBI Taxonomy" id="3160863"/>
    <lineage>
        <taxon>Bacteria</taxon>
        <taxon>Bacillati</taxon>
        <taxon>Bacillota</taxon>
        <taxon>Bacilli</taxon>
        <taxon>Bacillales</taxon>
        <taxon>Sporolactobacillaceae</taxon>
        <taxon>Sporolactobacillus</taxon>
    </lineage>
</organism>
<dbReference type="EMBL" id="CP159510">
    <property type="protein sequence ID" value="XCJ16665.1"/>
    <property type="molecule type" value="Genomic_DNA"/>
</dbReference>
<accession>A0AAU8IEY6</accession>
<reference evidence="2" key="1">
    <citation type="submission" date="2024-06" db="EMBL/GenBank/DDBJ databases">
        <authorList>
            <person name="Fan A."/>
            <person name="Zhang F.Y."/>
            <person name="Zhang L."/>
        </authorList>
    </citation>
    <scope>NUCLEOTIDE SEQUENCE</scope>
    <source>
        <strain evidence="2">Y61</strain>
    </source>
</reference>